<dbReference type="SUPFAM" id="SSF56784">
    <property type="entry name" value="HAD-like"/>
    <property type="match status" value="1"/>
</dbReference>
<dbReference type="PANTHER" id="PTHR10000:SF8">
    <property type="entry name" value="HAD SUPERFAMILY HYDROLASE-LIKE, TYPE 3"/>
    <property type="match status" value="1"/>
</dbReference>
<dbReference type="SFLD" id="SFLDS00003">
    <property type="entry name" value="Haloacid_Dehalogenase"/>
    <property type="match status" value="1"/>
</dbReference>
<dbReference type="Gene3D" id="3.30.1240.10">
    <property type="match status" value="1"/>
</dbReference>
<organism evidence="1 3">
    <name type="scientific">Clostridium septicum</name>
    <dbReference type="NCBI Taxonomy" id="1504"/>
    <lineage>
        <taxon>Bacteria</taxon>
        <taxon>Bacillati</taxon>
        <taxon>Bacillota</taxon>
        <taxon>Clostridia</taxon>
        <taxon>Eubacteriales</taxon>
        <taxon>Clostridiaceae</taxon>
        <taxon>Clostridium</taxon>
    </lineage>
</organism>
<dbReference type="InterPro" id="IPR006379">
    <property type="entry name" value="HAD-SF_hydro_IIB"/>
</dbReference>
<dbReference type="RefSeq" id="WP_120140507.1">
    <property type="nucleotide sequence ID" value="NZ_CP023671.1"/>
</dbReference>
<dbReference type="GO" id="GO:0005829">
    <property type="term" value="C:cytosol"/>
    <property type="evidence" value="ECO:0007669"/>
    <property type="project" value="TreeGrafter"/>
</dbReference>
<proteinExistence type="predicted"/>
<dbReference type="GO" id="GO:0000287">
    <property type="term" value="F:magnesium ion binding"/>
    <property type="evidence" value="ECO:0007669"/>
    <property type="project" value="TreeGrafter"/>
</dbReference>
<dbReference type="InterPro" id="IPR023214">
    <property type="entry name" value="HAD_sf"/>
</dbReference>
<dbReference type="Pfam" id="PF08282">
    <property type="entry name" value="Hydrolase_3"/>
    <property type="match status" value="1"/>
</dbReference>
<dbReference type="CDD" id="cd07516">
    <property type="entry name" value="HAD_Pase"/>
    <property type="match status" value="1"/>
</dbReference>
<evidence type="ECO:0000313" key="4">
    <source>
        <dbReference type="Proteomes" id="UP001055437"/>
    </source>
</evidence>
<dbReference type="Proteomes" id="UP000280586">
    <property type="component" value="Chromosome"/>
</dbReference>
<dbReference type="AlphaFoldDB" id="A0A9N7JKH1"/>
<accession>A0A9N7JKH1</accession>
<reference evidence="1 3" key="1">
    <citation type="submission" date="2017-09" db="EMBL/GenBank/DDBJ databases">
        <authorList>
            <person name="Thomas P."/>
            <person name="Seyboldt C."/>
        </authorList>
    </citation>
    <scope>NUCLEOTIDE SEQUENCE [LARGE SCALE GENOMIC DNA]</scope>
    <source>
        <strain evidence="1 3">DSM 7534</strain>
    </source>
</reference>
<keyword evidence="4" id="KW-1185">Reference proteome</keyword>
<protein>
    <submittedName>
        <fullName evidence="1 2">Hydrolase</fullName>
    </submittedName>
</protein>
<dbReference type="InterPro" id="IPR000150">
    <property type="entry name" value="Cof"/>
</dbReference>
<evidence type="ECO:0000313" key="1">
    <source>
        <dbReference type="EMBL" id="AYE33695.1"/>
    </source>
</evidence>
<dbReference type="InterPro" id="IPR036412">
    <property type="entry name" value="HAD-like_sf"/>
</dbReference>
<dbReference type="KEGG" id="csep:CP523_04020"/>
<sequence>MKYKMICIDMDGTLLGKGREISEENKKIIKEAHDEGAEIVVTTGRIYNNAAYFSNILGVKSPVIAANGAIIREKHDSKIIYKNTIPIEVCIRLVKLLYKNKMHFHFYTTDSIYCSNNLIKLGTEIFMTKQIGYDSLKINYHVEKTLKGWEELFNRLGDNITKCIAFSTNKKKIKNFKEELNKVDEVVYFGSGSFSIEINHKGVSKGNAVQELAKYYGFNKDEIMCIGDNENDLSMIQYAGLGIAMGNAIDAVKKAADYITDTNKRHGVGKAIKKFVLKK</sequence>
<name>A0A9N7JKH1_CLOSE</name>
<dbReference type="NCBIfam" id="TIGR01484">
    <property type="entry name" value="HAD-SF-IIB"/>
    <property type="match status" value="1"/>
</dbReference>
<evidence type="ECO:0000313" key="3">
    <source>
        <dbReference type="Proteomes" id="UP000280586"/>
    </source>
</evidence>
<dbReference type="Proteomes" id="UP001055437">
    <property type="component" value="Chromosome"/>
</dbReference>
<dbReference type="GO" id="GO:0016791">
    <property type="term" value="F:phosphatase activity"/>
    <property type="evidence" value="ECO:0007669"/>
    <property type="project" value="UniProtKB-ARBA"/>
</dbReference>
<dbReference type="PANTHER" id="PTHR10000">
    <property type="entry name" value="PHOSPHOSERINE PHOSPHATASE"/>
    <property type="match status" value="1"/>
</dbReference>
<keyword evidence="1" id="KW-0378">Hydrolase</keyword>
<dbReference type="SFLD" id="SFLDG01140">
    <property type="entry name" value="C2.B:_Phosphomannomutase_and_P"/>
    <property type="match status" value="1"/>
</dbReference>
<dbReference type="Gene3D" id="3.40.50.1000">
    <property type="entry name" value="HAD superfamily/HAD-like"/>
    <property type="match status" value="1"/>
</dbReference>
<dbReference type="EMBL" id="CP023671">
    <property type="protein sequence ID" value="AYE33695.1"/>
    <property type="molecule type" value="Genomic_DNA"/>
</dbReference>
<dbReference type="GeneID" id="303559851"/>
<dbReference type="PROSITE" id="PS01229">
    <property type="entry name" value="COF_2"/>
    <property type="match status" value="1"/>
</dbReference>
<dbReference type="EMBL" id="CP099799">
    <property type="protein sequence ID" value="USS00254.1"/>
    <property type="molecule type" value="Genomic_DNA"/>
</dbReference>
<dbReference type="SFLD" id="SFLDG01144">
    <property type="entry name" value="C2.B.4:_PGP_Like"/>
    <property type="match status" value="1"/>
</dbReference>
<dbReference type="NCBIfam" id="TIGR00099">
    <property type="entry name" value="Cof-subfamily"/>
    <property type="match status" value="1"/>
</dbReference>
<evidence type="ECO:0000313" key="2">
    <source>
        <dbReference type="EMBL" id="USS00254.1"/>
    </source>
</evidence>
<gene>
    <name evidence="1" type="ORF">CP523_04020</name>
    <name evidence="2" type="ORF">NH397_12260</name>
</gene>
<reference evidence="2" key="2">
    <citation type="submission" date="2022-06" db="EMBL/GenBank/DDBJ databases">
        <authorList>
            <person name="Holder M.E."/>
            <person name="Ajami N.J."/>
            <person name="Petrosino J.F."/>
        </authorList>
    </citation>
    <scope>NUCLEOTIDE SEQUENCE</scope>
    <source>
        <strain evidence="2">RMA 8861</strain>
    </source>
</reference>